<name>A0A507ZXG2_9GAMM</name>
<dbReference type="EMBL" id="VICE01000128">
    <property type="protein sequence ID" value="TQD41173.1"/>
    <property type="molecule type" value="Genomic_DNA"/>
</dbReference>
<proteinExistence type="predicted"/>
<gene>
    <name evidence="2" type="ORF">FKV25_13230</name>
</gene>
<dbReference type="AlphaFoldDB" id="A0A507ZXG2"/>
<protein>
    <submittedName>
        <fullName evidence="2">Uncharacterized protein</fullName>
    </submittedName>
</protein>
<evidence type="ECO:0000313" key="3">
    <source>
        <dbReference type="Proteomes" id="UP000318212"/>
    </source>
</evidence>
<feature type="transmembrane region" description="Helical" evidence="1">
    <location>
        <begin position="53"/>
        <end position="73"/>
    </location>
</feature>
<evidence type="ECO:0000256" key="1">
    <source>
        <dbReference type="SAM" id="Phobius"/>
    </source>
</evidence>
<keyword evidence="1" id="KW-1133">Transmembrane helix</keyword>
<sequence length="107" mass="10953">MMDSPLLHRALLALAVLGWAVAFTGFVHARLFASDVAPPRAVMSAQTFSELAAFSAGFLLVLVAFAGSILALLASSQHSATVAIAAAVSGVYAVPVAALLLHAAFFK</sequence>
<reference evidence="2 3" key="1">
    <citation type="submission" date="2019-06" db="EMBL/GenBank/DDBJ databases">
        <title>Lysobacter alkalisoli sp. nov. isolated from saline soil.</title>
        <authorList>
            <person name="Sun J.-Q."/>
            <person name="Xu L."/>
        </authorList>
    </citation>
    <scope>NUCLEOTIDE SEQUENCE [LARGE SCALE GENOMIC DNA]</scope>
    <source>
        <strain evidence="2 3">JCM 31130</strain>
    </source>
</reference>
<organism evidence="2 3">
    <name type="scientific">Marilutibacter aestuarii</name>
    <dbReference type="NCBI Taxonomy" id="1706195"/>
    <lineage>
        <taxon>Bacteria</taxon>
        <taxon>Pseudomonadati</taxon>
        <taxon>Pseudomonadota</taxon>
        <taxon>Gammaproteobacteria</taxon>
        <taxon>Lysobacterales</taxon>
        <taxon>Lysobacteraceae</taxon>
        <taxon>Marilutibacter</taxon>
    </lineage>
</organism>
<feature type="transmembrane region" description="Helical" evidence="1">
    <location>
        <begin position="80"/>
        <end position="105"/>
    </location>
</feature>
<keyword evidence="1" id="KW-0812">Transmembrane</keyword>
<dbReference type="Proteomes" id="UP000318212">
    <property type="component" value="Unassembled WGS sequence"/>
</dbReference>
<accession>A0A507ZXG2</accession>
<comment type="caution">
    <text evidence="2">The sequence shown here is derived from an EMBL/GenBank/DDBJ whole genome shotgun (WGS) entry which is preliminary data.</text>
</comment>
<keyword evidence="3" id="KW-1185">Reference proteome</keyword>
<keyword evidence="1" id="KW-0472">Membrane</keyword>
<evidence type="ECO:0000313" key="2">
    <source>
        <dbReference type="EMBL" id="TQD41173.1"/>
    </source>
</evidence>